<proteinExistence type="predicted"/>
<reference evidence="1" key="1">
    <citation type="submission" date="2021-03" db="EMBL/GenBank/DDBJ databases">
        <title>Draft genome sequence of rust myrtle Austropuccinia psidii MF-1, a brazilian biotype.</title>
        <authorList>
            <person name="Quecine M.C."/>
            <person name="Pachon D.M.R."/>
            <person name="Bonatelli M.L."/>
            <person name="Correr F.H."/>
            <person name="Franceschini L.M."/>
            <person name="Leite T.F."/>
            <person name="Margarido G.R.A."/>
            <person name="Almeida C.A."/>
            <person name="Ferrarezi J.A."/>
            <person name="Labate C.A."/>
        </authorList>
    </citation>
    <scope>NUCLEOTIDE SEQUENCE</scope>
    <source>
        <strain evidence="1">MF-1</strain>
    </source>
</reference>
<gene>
    <name evidence="1" type="ORF">O181_039957</name>
</gene>
<dbReference type="PANTHER" id="PTHR33481:SF1">
    <property type="entry name" value="ENDONUCLEASE_EXONUCLEASE_PHOSPHATASE DOMAIN-CONTAINING PROTEIN-RELATED"/>
    <property type="match status" value="1"/>
</dbReference>
<dbReference type="PANTHER" id="PTHR33481">
    <property type="entry name" value="REVERSE TRANSCRIPTASE"/>
    <property type="match status" value="1"/>
</dbReference>
<organism evidence="1 2">
    <name type="scientific">Austropuccinia psidii MF-1</name>
    <dbReference type="NCBI Taxonomy" id="1389203"/>
    <lineage>
        <taxon>Eukaryota</taxon>
        <taxon>Fungi</taxon>
        <taxon>Dikarya</taxon>
        <taxon>Basidiomycota</taxon>
        <taxon>Pucciniomycotina</taxon>
        <taxon>Pucciniomycetes</taxon>
        <taxon>Pucciniales</taxon>
        <taxon>Sphaerophragmiaceae</taxon>
        <taxon>Austropuccinia</taxon>
    </lineage>
</organism>
<dbReference type="Proteomes" id="UP000765509">
    <property type="component" value="Unassembled WGS sequence"/>
</dbReference>
<sequence length="239" mass="26775">MEVEQMAAILLEGTSAMHPECNMSDIPTRISPSPRQNPFPAISQRQIESCMDMLPNQKLTGPEKIPNKTLKLAKPILTPHLVKVFNECLQLGEFPEEWKAALTVILKKAAKEEYSSPNAYCPIALLRTIGKSFERIINDRLVHWEENTGAIAQGHNIKDALVLFATWIEAKWEECKMVSGVFLDVKPPYPTVHKERLINTLGPPTGIPPIGNTISHLQLIPTSPTPPDPRRRPDLYCLC</sequence>
<evidence type="ECO:0000313" key="1">
    <source>
        <dbReference type="EMBL" id="MBW0500242.1"/>
    </source>
</evidence>
<protein>
    <recommendedName>
        <fullName evidence="3">Reverse transcriptase domain-containing protein</fullName>
    </recommendedName>
</protein>
<accession>A0A9Q3DDW3</accession>
<dbReference type="AlphaFoldDB" id="A0A9Q3DDW3"/>
<dbReference type="EMBL" id="AVOT02015717">
    <property type="protein sequence ID" value="MBW0500242.1"/>
    <property type="molecule type" value="Genomic_DNA"/>
</dbReference>
<dbReference type="OrthoDB" id="412006at2759"/>
<evidence type="ECO:0008006" key="3">
    <source>
        <dbReference type="Google" id="ProtNLM"/>
    </source>
</evidence>
<evidence type="ECO:0000313" key="2">
    <source>
        <dbReference type="Proteomes" id="UP000765509"/>
    </source>
</evidence>
<comment type="caution">
    <text evidence="1">The sequence shown here is derived from an EMBL/GenBank/DDBJ whole genome shotgun (WGS) entry which is preliminary data.</text>
</comment>
<name>A0A9Q3DDW3_9BASI</name>
<keyword evidence="2" id="KW-1185">Reference proteome</keyword>